<accession>A0A6G6XK78</accession>
<sequence>MAPEITIAHDGVPYRAKVMKITSTHLGYEDHGIFTAWLQCQGDGTGIGIGGVSLDTPVQVDHGTHGYTQRVGTALGMEWIIQIMATVGVRTWEELVGQRIYVLFSAPGLGQMAAGIANIDSGKALITEKFFAEQRKTQEV</sequence>
<protein>
    <submittedName>
        <fullName evidence="1">Uncharacterized protein</fullName>
    </submittedName>
</protein>
<dbReference type="GeneID" id="64766585"/>
<keyword evidence="2" id="KW-1185">Reference proteome</keyword>
<organism evidence="1 2">
    <name type="scientific">Gordonia phage Skog</name>
    <dbReference type="NCBI Taxonomy" id="2704033"/>
    <lineage>
        <taxon>Viruses</taxon>
        <taxon>Duplodnaviria</taxon>
        <taxon>Heunggongvirae</taxon>
        <taxon>Uroviricota</taxon>
        <taxon>Caudoviricetes</taxon>
        <taxon>Skogvirus</taxon>
        <taxon>Skogvirus Skog</taxon>
    </lineage>
</organism>
<gene>
    <name evidence="1" type="primary">104</name>
    <name evidence="1" type="ORF">SEA_SKOG_103</name>
</gene>
<evidence type="ECO:0000313" key="1">
    <source>
        <dbReference type="EMBL" id="QIG58255.1"/>
    </source>
</evidence>
<name>A0A6G6XK78_9CAUD</name>
<dbReference type="KEGG" id="vg:64766585"/>
<proteinExistence type="predicted"/>
<dbReference type="EMBL" id="MN908687">
    <property type="protein sequence ID" value="QIG58255.1"/>
    <property type="molecule type" value="Genomic_DNA"/>
</dbReference>
<reference evidence="1 2" key="1">
    <citation type="submission" date="2020-01" db="EMBL/GenBank/DDBJ databases">
        <authorList>
            <person name="Alvaro L.E."/>
            <person name="Baker K.N."/>
            <person name="Baxter I.S."/>
            <person name="Brown M.R."/>
            <person name="Driscoll K.D."/>
            <person name="Elrubaie J.M."/>
            <person name="Feith S.L."/>
            <person name="Indihar D.F."/>
            <person name="Knoch V.T."/>
            <person name="Koirtyohann K.M."/>
            <person name="Kratz M.A."/>
            <person name="Lear A.H."/>
            <person name="Lindblom K.E."/>
            <person name="Marcus E.R."/>
            <person name="Murphy M.E."/>
            <person name="Sensor R."/>
            <person name="Sherman S.J."/>
            <person name="Swift V.R."/>
            <person name="White K.E."/>
            <person name="Wills S.J."/>
            <person name="Gatt S.M."/>
            <person name="Lohbauer S.A."/>
            <person name="Power T.R."/>
            <person name="Rosales K.A."/>
            <person name="Sisson B.M."/>
            <person name="Isern S."/>
            <person name="Michael S.F."/>
            <person name="Sunnen C.N."/>
            <person name="Garlena R.A."/>
            <person name="Russell D.A."/>
            <person name="Pope W.H."/>
            <person name="Jacobs-Sera D."/>
            <person name="Hatfull G.F."/>
        </authorList>
    </citation>
    <scope>NUCLEOTIDE SEQUENCE [LARGE SCALE GENOMIC DNA]</scope>
</reference>
<dbReference type="RefSeq" id="YP_010059353.1">
    <property type="nucleotide sequence ID" value="NC_054725.1"/>
</dbReference>
<dbReference type="Proteomes" id="UP000503093">
    <property type="component" value="Segment"/>
</dbReference>
<evidence type="ECO:0000313" key="2">
    <source>
        <dbReference type="Proteomes" id="UP000503093"/>
    </source>
</evidence>